<feature type="compositionally biased region" description="Polar residues" evidence="3">
    <location>
        <begin position="569"/>
        <end position="582"/>
    </location>
</feature>
<dbReference type="PANTHER" id="PTHR12305:SF81">
    <property type="entry name" value="PHOSPHATIDYLINOSITOL 3,4,5-TRISPHOSPHATE 3-PHOSPHATASE AND DUAL-SPECIFICITY PROTEIN PHOSPHATASE PTEN"/>
    <property type="match status" value="1"/>
</dbReference>
<dbReference type="Pfam" id="PF00102">
    <property type="entry name" value="Y_phosphatase"/>
    <property type="match status" value="1"/>
</dbReference>
<feature type="domain" description="Tyrosine specific protein phosphatases" evidence="4">
    <location>
        <begin position="135"/>
        <end position="176"/>
    </location>
</feature>
<dbReference type="GO" id="GO:0005886">
    <property type="term" value="C:plasma membrane"/>
    <property type="evidence" value="ECO:0007669"/>
    <property type="project" value="TreeGrafter"/>
</dbReference>
<dbReference type="GO" id="GO:0043491">
    <property type="term" value="P:phosphatidylinositol 3-kinase/protein kinase B signal transduction"/>
    <property type="evidence" value="ECO:0007669"/>
    <property type="project" value="TreeGrafter"/>
</dbReference>
<dbReference type="RefSeq" id="XP_017998849.1">
    <property type="nucleotide sequence ID" value="XM_018145981.1"/>
</dbReference>
<dbReference type="InterPro" id="IPR051281">
    <property type="entry name" value="Dual-spec_lipid-protein_phosph"/>
</dbReference>
<dbReference type="Gene3D" id="3.90.190.10">
    <property type="entry name" value="Protein tyrosine phosphatase superfamily"/>
    <property type="match status" value="1"/>
</dbReference>
<dbReference type="CDD" id="cd14497">
    <property type="entry name" value="PTP_PTEN-like"/>
    <property type="match status" value="1"/>
</dbReference>
<dbReference type="GeneID" id="28737861"/>
<feature type="compositionally biased region" description="Basic and acidic residues" evidence="3">
    <location>
        <begin position="529"/>
        <end position="539"/>
    </location>
</feature>
<dbReference type="PROSITE" id="PS51181">
    <property type="entry name" value="PPASE_TENSIN"/>
    <property type="match status" value="1"/>
</dbReference>
<dbReference type="VEuPathDB" id="FungiDB:AB675_5743"/>
<evidence type="ECO:0000256" key="1">
    <source>
        <dbReference type="ARBA" id="ARBA00013015"/>
    </source>
</evidence>
<accession>A0A0N1NZK0</accession>
<dbReference type="EMBL" id="LFJN01000017">
    <property type="protein sequence ID" value="KPI38886.1"/>
    <property type="molecule type" value="Genomic_DNA"/>
</dbReference>
<dbReference type="GO" id="GO:0051896">
    <property type="term" value="P:regulation of phosphatidylinositol 3-kinase/protein kinase B signal transduction"/>
    <property type="evidence" value="ECO:0007669"/>
    <property type="project" value="TreeGrafter"/>
</dbReference>
<sequence>MASILRQIVSGPRARHPEAGLDLCYVTDNIVVTSGPSSVWPKKAYRNPIEQLVGFLDRKHGEDWAVFEFRAEGTGYPDEKVYGRVHHFPWPDHHPPPFGIIPNIMAGMRNWIQGEGPAAGRDGGFKGGEANRKIGRVAVVHCKAGKGRSGTVSCSYLISEEGWKREEALHRFTVRRMRSGFGQGVSIPSQLRYVRYVDRWTNDMKKKYIDRQVQIMEVHVWGLRDGVKVAVQGYVDEGKRIHTFHTFTRSEKTVVDEGHVTTTQAPVQAKEIKKDEEMITSPVAGSSPGSSGLNLTSKTYEGPVQTVVLRPTEDLILPTSDVNIDFERRNKASYTGFTMVTSVAHVWWNAWFEGGFEGHQSGLFEIEWAAMDGIKGSARKGVQAFERLKIVWKYREGTNEKIVEEPKPGEPVPEAQPADWKGEPSDKEDEASPSKGVDSNRPGGTALTVGMVMSEGTSQLAKELGLRKTDPGSADVSVAGSVKDVDGPTDEKVVTDKKNTDLIDSDPESDVENTKPHGPEGEAYVSPDEELHQAGKHDTATGRYLEMGIAKAANIVAKMRGDGHKSEASGASSPVSAQSTQVKEADQHAGTEADAKDFADADGKPSKPENVSAET</sequence>
<dbReference type="AlphaFoldDB" id="A0A0N1NZK0"/>
<proteinExistence type="predicted"/>
<comment type="caution">
    <text evidence="6">The sequence shown here is derived from an EMBL/GenBank/DDBJ whole genome shotgun (WGS) entry which is preliminary data.</text>
</comment>
<organism evidence="6 7">
    <name type="scientific">Cyphellophora attinorum</name>
    <dbReference type="NCBI Taxonomy" id="1664694"/>
    <lineage>
        <taxon>Eukaryota</taxon>
        <taxon>Fungi</taxon>
        <taxon>Dikarya</taxon>
        <taxon>Ascomycota</taxon>
        <taxon>Pezizomycotina</taxon>
        <taxon>Eurotiomycetes</taxon>
        <taxon>Chaetothyriomycetidae</taxon>
        <taxon>Chaetothyriales</taxon>
        <taxon>Cyphellophoraceae</taxon>
        <taxon>Cyphellophora</taxon>
    </lineage>
</organism>
<dbReference type="SUPFAM" id="SSF52799">
    <property type="entry name" value="(Phosphotyrosine protein) phosphatases II"/>
    <property type="match status" value="1"/>
</dbReference>
<feature type="compositionally biased region" description="Basic and acidic residues" evidence="3">
    <location>
        <begin position="583"/>
        <end position="607"/>
    </location>
</feature>
<dbReference type="InterPro" id="IPR000387">
    <property type="entry name" value="Tyr_Pase_dom"/>
</dbReference>
<keyword evidence="7" id="KW-1185">Reference proteome</keyword>
<dbReference type="PANTHER" id="PTHR12305">
    <property type="entry name" value="PHOSPHATASE WITH HOMOLOGY TO TENSIN"/>
    <property type="match status" value="1"/>
</dbReference>
<name>A0A0N1NZK0_9EURO</name>
<keyword evidence="2" id="KW-0378">Hydrolase</keyword>
<dbReference type="GO" id="GO:0005634">
    <property type="term" value="C:nucleus"/>
    <property type="evidence" value="ECO:0007669"/>
    <property type="project" value="TreeGrafter"/>
</dbReference>
<evidence type="ECO:0000256" key="2">
    <source>
        <dbReference type="ARBA" id="ARBA00022801"/>
    </source>
</evidence>
<evidence type="ECO:0000313" key="7">
    <source>
        <dbReference type="Proteomes" id="UP000038010"/>
    </source>
</evidence>
<feature type="domain" description="Phosphatase tensin-type" evidence="5">
    <location>
        <begin position="12"/>
        <end position="204"/>
    </location>
</feature>
<dbReference type="InterPro" id="IPR016130">
    <property type="entry name" value="Tyr_Pase_AS"/>
</dbReference>
<feature type="region of interest" description="Disordered" evidence="3">
    <location>
        <begin position="463"/>
        <end position="539"/>
    </location>
</feature>
<evidence type="ECO:0000259" key="4">
    <source>
        <dbReference type="PROSITE" id="PS50056"/>
    </source>
</evidence>
<dbReference type="PROSITE" id="PS50056">
    <property type="entry name" value="TYR_PHOSPHATASE_2"/>
    <property type="match status" value="1"/>
</dbReference>
<feature type="region of interest" description="Disordered" evidence="3">
    <location>
        <begin position="402"/>
        <end position="447"/>
    </location>
</feature>
<dbReference type="InterPro" id="IPR000242">
    <property type="entry name" value="PTP_cat"/>
</dbReference>
<evidence type="ECO:0000259" key="5">
    <source>
        <dbReference type="PROSITE" id="PS51181"/>
    </source>
</evidence>
<dbReference type="GO" id="GO:0042995">
    <property type="term" value="C:cell projection"/>
    <property type="evidence" value="ECO:0007669"/>
    <property type="project" value="TreeGrafter"/>
</dbReference>
<dbReference type="GO" id="GO:0005829">
    <property type="term" value="C:cytosol"/>
    <property type="evidence" value="ECO:0007669"/>
    <property type="project" value="TreeGrafter"/>
</dbReference>
<dbReference type="InterPro" id="IPR029023">
    <property type="entry name" value="Tensin_phosphatase"/>
</dbReference>
<dbReference type="InterPro" id="IPR003595">
    <property type="entry name" value="Tyr_Pase_cat"/>
</dbReference>
<dbReference type="STRING" id="1664694.A0A0N1NZK0"/>
<dbReference type="GO" id="GO:0004725">
    <property type="term" value="F:protein tyrosine phosphatase activity"/>
    <property type="evidence" value="ECO:0007669"/>
    <property type="project" value="InterPro"/>
</dbReference>
<evidence type="ECO:0000256" key="3">
    <source>
        <dbReference type="SAM" id="MobiDB-lite"/>
    </source>
</evidence>
<dbReference type="EC" id="3.1.3.67" evidence="1"/>
<dbReference type="GO" id="GO:0046856">
    <property type="term" value="P:phosphatidylinositol dephosphorylation"/>
    <property type="evidence" value="ECO:0007669"/>
    <property type="project" value="TreeGrafter"/>
</dbReference>
<dbReference type="SMART" id="SM00404">
    <property type="entry name" value="PTPc_motif"/>
    <property type="match status" value="1"/>
</dbReference>
<dbReference type="GO" id="GO:0016314">
    <property type="term" value="F:phosphatidylinositol-3,4,5-trisphosphate 3-phosphatase activity"/>
    <property type="evidence" value="ECO:0007669"/>
    <property type="project" value="UniProtKB-EC"/>
</dbReference>
<dbReference type="Proteomes" id="UP000038010">
    <property type="component" value="Unassembled WGS sequence"/>
</dbReference>
<feature type="region of interest" description="Disordered" evidence="3">
    <location>
        <begin position="560"/>
        <end position="615"/>
    </location>
</feature>
<dbReference type="InterPro" id="IPR029021">
    <property type="entry name" value="Prot-tyrosine_phosphatase-like"/>
</dbReference>
<reference evidence="6 7" key="1">
    <citation type="submission" date="2015-06" db="EMBL/GenBank/DDBJ databases">
        <title>Draft genome of the ant-associated black yeast Phialophora attae CBS 131958.</title>
        <authorList>
            <person name="Moreno L.F."/>
            <person name="Stielow B.J."/>
            <person name="de Hoog S."/>
            <person name="Vicente V.A."/>
            <person name="Weiss V.A."/>
            <person name="de Vries M."/>
            <person name="Cruz L.M."/>
            <person name="Souza E.M."/>
        </authorList>
    </citation>
    <scope>NUCLEOTIDE SEQUENCE [LARGE SCALE GENOMIC DNA]</scope>
    <source>
        <strain evidence="6 7">CBS 131958</strain>
    </source>
</reference>
<gene>
    <name evidence="6" type="ORF">AB675_5743</name>
</gene>
<dbReference type="PROSITE" id="PS00383">
    <property type="entry name" value="TYR_PHOSPHATASE_1"/>
    <property type="match status" value="1"/>
</dbReference>
<feature type="compositionally biased region" description="Basic and acidic residues" evidence="3">
    <location>
        <begin position="483"/>
        <end position="501"/>
    </location>
</feature>
<protein>
    <recommendedName>
        <fullName evidence="1">phosphatidylinositol-3,4,5-trisphosphate 3-phosphatase</fullName>
        <ecNumber evidence="1">3.1.3.67</ecNumber>
    </recommendedName>
</protein>
<evidence type="ECO:0000313" key="6">
    <source>
        <dbReference type="EMBL" id="KPI38886.1"/>
    </source>
</evidence>
<dbReference type="OrthoDB" id="16692at2759"/>